<dbReference type="Proteomes" id="UP000293465">
    <property type="component" value="Unassembled WGS sequence"/>
</dbReference>
<dbReference type="OrthoDB" id="121772at2"/>
<sequence>MKVVNKGLRAVAVLEACKGVVSLLVGFGLHVLAGHNMRQFAENIVSRLHLNPAGHLPSIFIHSASSLTDARMGLLAIGALVYSLIRLVEAYGLWNGLVWTEWFALLSGAIYLPFEIYEMFFHTSILGVGVFLVNVFIVAYMAHSLFRRSHEGNFKRPHF</sequence>
<keyword evidence="1" id="KW-1133">Transmembrane helix</keyword>
<evidence type="ECO:0000313" key="2">
    <source>
        <dbReference type="EMBL" id="RYU46913.1"/>
    </source>
</evidence>
<gene>
    <name evidence="2" type="ORF">ERW49_07205</name>
</gene>
<dbReference type="RefSeq" id="WP_130086770.1">
    <property type="nucleotide sequence ID" value="NZ_SEZJ01000005.1"/>
</dbReference>
<feature type="transmembrane region" description="Helical" evidence="1">
    <location>
        <begin position="12"/>
        <end position="33"/>
    </location>
</feature>
<feature type="transmembrane region" description="Helical" evidence="1">
    <location>
        <begin position="59"/>
        <end position="85"/>
    </location>
</feature>
<organism evidence="2 3">
    <name type="scientific">Aliivibrio finisterrensis</name>
    <dbReference type="NCBI Taxonomy" id="511998"/>
    <lineage>
        <taxon>Bacteria</taxon>
        <taxon>Pseudomonadati</taxon>
        <taxon>Pseudomonadota</taxon>
        <taxon>Gammaproteobacteria</taxon>
        <taxon>Vibrionales</taxon>
        <taxon>Vibrionaceae</taxon>
        <taxon>Aliivibrio</taxon>
    </lineage>
</organism>
<name>A0A4Q5KKR2_9GAMM</name>
<accession>A0A4Q5KKR2</accession>
<dbReference type="Pfam" id="PF09900">
    <property type="entry name" value="DUF2127"/>
    <property type="match status" value="1"/>
</dbReference>
<feature type="transmembrane region" description="Helical" evidence="1">
    <location>
        <begin position="92"/>
        <end position="114"/>
    </location>
</feature>
<feature type="transmembrane region" description="Helical" evidence="1">
    <location>
        <begin position="120"/>
        <end position="146"/>
    </location>
</feature>
<reference evidence="2 3" key="1">
    <citation type="submission" date="2019-02" db="EMBL/GenBank/DDBJ databases">
        <title>Genome sequences of Aliivibrio finisterrensis strains from farmed Atlantic salmon.</title>
        <authorList>
            <person name="Bowman J.P."/>
        </authorList>
    </citation>
    <scope>NUCLEOTIDE SEQUENCE [LARGE SCALE GENOMIC DNA]</scope>
    <source>
        <strain evidence="2 3">A32</strain>
    </source>
</reference>
<keyword evidence="1" id="KW-0812">Transmembrane</keyword>
<dbReference type="GeneID" id="56274827"/>
<evidence type="ECO:0000256" key="1">
    <source>
        <dbReference type="SAM" id="Phobius"/>
    </source>
</evidence>
<comment type="caution">
    <text evidence="2">The sequence shown here is derived from an EMBL/GenBank/DDBJ whole genome shotgun (WGS) entry which is preliminary data.</text>
</comment>
<evidence type="ECO:0000313" key="3">
    <source>
        <dbReference type="Proteomes" id="UP000293465"/>
    </source>
</evidence>
<dbReference type="AlphaFoldDB" id="A0A4Q5KKR2"/>
<dbReference type="EMBL" id="SEZJ01000005">
    <property type="protein sequence ID" value="RYU46913.1"/>
    <property type="molecule type" value="Genomic_DNA"/>
</dbReference>
<protein>
    <submittedName>
        <fullName evidence="2">DUF2127 domain-containing protein</fullName>
    </submittedName>
</protein>
<dbReference type="InterPro" id="IPR021125">
    <property type="entry name" value="DUF2127"/>
</dbReference>
<keyword evidence="1" id="KW-0472">Membrane</keyword>
<proteinExistence type="predicted"/>